<dbReference type="InterPro" id="IPR011006">
    <property type="entry name" value="CheY-like_superfamily"/>
</dbReference>
<proteinExistence type="predicted"/>
<evidence type="ECO:0000313" key="4">
    <source>
        <dbReference type="EMBL" id="MEA5260023.1"/>
    </source>
</evidence>
<name>A0ABU5QSE0_9BACT</name>
<gene>
    <name evidence="4" type="ORF">VB264_19655</name>
</gene>
<dbReference type="PROSITE" id="PS50930">
    <property type="entry name" value="HTH_LYTTR"/>
    <property type="match status" value="1"/>
</dbReference>
<dbReference type="RefSeq" id="WP_323252154.1">
    <property type="nucleotide sequence ID" value="NZ_JAYFUL010000042.1"/>
</dbReference>
<keyword evidence="5" id="KW-1185">Reference proteome</keyword>
<dbReference type="Proteomes" id="UP001304671">
    <property type="component" value="Unassembled WGS sequence"/>
</dbReference>
<dbReference type="InterPro" id="IPR001789">
    <property type="entry name" value="Sig_transdc_resp-reg_receiver"/>
</dbReference>
<dbReference type="Pfam" id="PF04397">
    <property type="entry name" value="LytTR"/>
    <property type="match status" value="1"/>
</dbReference>
<evidence type="ECO:0000259" key="3">
    <source>
        <dbReference type="PROSITE" id="PS50930"/>
    </source>
</evidence>
<dbReference type="SMART" id="SM00448">
    <property type="entry name" value="REC"/>
    <property type="match status" value="1"/>
</dbReference>
<evidence type="ECO:0000259" key="2">
    <source>
        <dbReference type="PROSITE" id="PS50110"/>
    </source>
</evidence>
<feature type="domain" description="Response regulatory" evidence="2">
    <location>
        <begin position="4"/>
        <end position="115"/>
    </location>
</feature>
<feature type="modified residue" description="4-aspartylphosphate" evidence="1">
    <location>
        <position position="55"/>
    </location>
</feature>
<organism evidence="4 5">
    <name type="scientific">Arcicella aquatica</name>
    <dbReference type="NCBI Taxonomy" id="217141"/>
    <lineage>
        <taxon>Bacteria</taxon>
        <taxon>Pseudomonadati</taxon>
        <taxon>Bacteroidota</taxon>
        <taxon>Cytophagia</taxon>
        <taxon>Cytophagales</taxon>
        <taxon>Flectobacillaceae</taxon>
        <taxon>Arcicella</taxon>
    </lineage>
</organism>
<dbReference type="SUPFAM" id="SSF52172">
    <property type="entry name" value="CheY-like"/>
    <property type="match status" value="1"/>
</dbReference>
<dbReference type="Pfam" id="PF00072">
    <property type="entry name" value="Response_reg"/>
    <property type="match status" value="1"/>
</dbReference>
<accession>A0ABU5QSE0</accession>
<reference evidence="4 5" key="1">
    <citation type="submission" date="2023-12" db="EMBL/GenBank/DDBJ databases">
        <title>Novel species of the genus Arcicella isolated from rivers.</title>
        <authorList>
            <person name="Lu H."/>
        </authorList>
    </citation>
    <scope>NUCLEOTIDE SEQUENCE [LARGE SCALE GENOMIC DNA]</scope>
    <source>
        <strain evidence="4 5">LMG 21963</strain>
    </source>
</reference>
<dbReference type="EMBL" id="JAYFUL010000042">
    <property type="protein sequence ID" value="MEA5260023.1"/>
    <property type="molecule type" value="Genomic_DNA"/>
</dbReference>
<dbReference type="Gene3D" id="3.40.50.2300">
    <property type="match status" value="1"/>
</dbReference>
<dbReference type="InterPro" id="IPR046947">
    <property type="entry name" value="LytR-like"/>
</dbReference>
<comment type="caution">
    <text evidence="4">The sequence shown here is derived from an EMBL/GenBank/DDBJ whole genome shotgun (WGS) entry which is preliminary data.</text>
</comment>
<dbReference type="PROSITE" id="PS50110">
    <property type="entry name" value="RESPONSE_REGULATORY"/>
    <property type="match status" value="1"/>
</dbReference>
<dbReference type="PANTHER" id="PTHR37299">
    <property type="entry name" value="TRANSCRIPTIONAL REGULATOR-RELATED"/>
    <property type="match status" value="1"/>
</dbReference>
<keyword evidence="1" id="KW-0597">Phosphoprotein</keyword>
<protein>
    <submittedName>
        <fullName evidence="4">Response regulator transcription factor</fullName>
    </submittedName>
</protein>
<evidence type="ECO:0000313" key="5">
    <source>
        <dbReference type="Proteomes" id="UP001304671"/>
    </source>
</evidence>
<dbReference type="PANTHER" id="PTHR37299:SF1">
    <property type="entry name" value="STAGE 0 SPORULATION PROTEIN A HOMOLOG"/>
    <property type="match status" value="1"/>
</dbReference>
<evidence type="ECO:0000256" key="1">
    <source>
        <dbReference type="PROSITE-ProRule" id="PRU00169"/>
    </source>
</evidence>
<sequence>MKIRCLAVDDEPFALNILVDDLQKIPYLDLVKSTTNPLEVFEILKKETIDLLFIDIQMPSLTGIQLLKSLSESPMVIFTTAFEQYALQSYDLNVVDYLLKPIAFERLLKATNKANELFILRQLSKTVPLPVSEENEPDCCFVYSEYKEIKIMYDEILYIEGLKDYVKIYTVKAPQKPILTRLNLKAMEVKLSEKVFCRIHNSYIVNLKKIDSFQKTKINIGPIEIPIGSRFFDFFEERYRGKR</sequence>
<dbReference type="SMART" id="SM00850">
    <property type="entry name" value="LytTR"/>
    <property type="match status" value="1"/>
</dbReference>
<feature type="domain" description="HTH LytTR-type" evidence="3">
    <location>
        <begin position="141"/>
        <end position="217"/>
    </location>
</feature>
<dbReference type="InterPro" id="IPR007492">
    <property type="entry name" value="LytTR_DNA-bd_dom"/>
</dbReference>
<dbReference type="Gene3D" id="2.40.50.1020">
    <property type="entry name" value="LytTr DNA-binding domain"/>
    <property type="match status" value="1"/>
</dbReference>